<accession>A0ABD5YMI3</accession>
<keyword evidence="1" id="KW-0812">Transmembrane</keyword>
<keyword evidence="1" id="KW-1133">Transmembrane helix</keyword>
<sequence length="239" mass="26094">MSWLMLGDAIAFPKAREGWLRTIAVGGLLFVTSVFVLPLLFLLGYSVRVIRTGVAGETTPPTFEKWGDLLVSGLKLFTIQLIYAIVALFSLTFSALCLALLRPELAQAAQTDAQTPEAVSNMQFSAPELTVVLVAYLLLFLIAYVSLAATARFAEEDRFKAAFEFRTVVRTALTSEFFVGFVLFLAVGLVLGTVGIMLSWMIVGLFLIFYTYVVASYLIGRGYGNANKTDNPQTARSGT</sequence>
<gene>
    <name evidence="2" type="ORF">ACFQL7_11965</name>
</gene>
<evidence type="ECO:0000256" key="1">
    <source>
        <dbReference type="SAM" id="Phobius"/>
    </source>
</evidence>
<evidence type="ECO:0000313" key="3">
    <source>
        <dbReference type="Proteomes" id="UP001596417"/>
    </source>
</evidence>
<feature type="transmembrane region" description="Helical" evidence="1">
    <location>
        <begin position="81"/>
        <end position="101"/>
    </location>
</feature>
<reference evidence="2 3" key="1">
    <citation type="journal article" date="2019" name="Int. J. Syst. Evol. Microbiol.">
        <title>The Global Catalogue of Microorganisms (GCM) 10K type strain sequencing project: providing services to taxonomists for standard genome sequencing and annotation.</title>
        <authorList>
            <consortium name="The Broad Institute Genomics Platform"/>
            <consortium name="The Broad Institute Genome Sequencing Center for Infectious Disease"/>
            <person name="Wu L."/>
            <person name="Ma J."/>
        </authorList>
    </citation>
    <scope>NUCLEOTIDE SEQUENCE [LARGE SCALE GENOMIC DNA]</scope>
    <source>
        <strain evidence="2 3">RDMS1</strain>
    </source>
</reference>
<feature type="transmembrane region" description="Helical" evidence="1">
    <location>
        <begin position="172"/>
        <end position="191"/>
    </location>
</feature>
<proteinExistence type="predicted"/>
<protein>
    <submittedName>
        <fullName evidence="2">DUF4013 domain-containing protein</fullName>
    </submittedName>
</protein>
<feature type="transmembrane region" description="Helical" evidence="1">
    <location>
        <begin position="129"/>
        <end position="151"/>
    </location>
</feature>
<dbReference type="AlphaFoldDB" id="A0ABD5YMI3"/>
<feature type="transmembrane region" description="Helical" evidence="1">
    <location>
        <begin position="20"/>
        <end position="43"/>
    </location>
</feature>
<dbReference type="Proteomes" id="UP001596417">
    <property type="component" value="Unassembled WGS sequence"/>
</dbReference>
<keyword evidence="1" id="KW-0472">Membrane</keyword>
<comment type="caution">
    <text evidence="2">The sequence shown here is derived from an EMBL/GenBank/DDBJ whole genome shotgun (WGS) entry which is preliminary data.</text>
</comment>
<keyword evidence="3" id="KW-1185">Reference proteome</keyword>
<feature type="transmembrane region" description="Helical" evidence="1">
    <location>
        <begin position="197"/>
        <end position="219"/>
    </location>
</feature>
<name>A0ABD5YMI3_9EURY</name>
<dbReference type="EMBL" id="JBHTAX010000001">
    <property type="protein sequence ID" value="MFC7190490.1"/>
    <property type="molecule type" value="Genomic_DNA"/>
</dbReference>
<organism evidence="2 3">
    <name type="scientific">Halocatena marina</name>
    <dbReference type="NCBI Taxonomy" id="2934937"/>
    <lineage>
        <taxon>Archaea</taxon>
        <taxon>Methanobacteriati</taxon>
        <taxon>Methanobacteriota</taxon>
        <taxon>Stenosarchaea group</taxon>
        <taxon>Halobacteria</taxon>
        <taxon>Halobacteriales</taxon>
        <taxon>Natronomonadaceae</taxon>
        <taxon>Halocatena</taxon>
    </lineage>
</organism>
<dbReference type="InterPro" id="IPR025098">
    <property type="entry name" value="DUF4013"/>
</dbReference>
<dbReference type="Pfam" id="PF13197">
    <property type="entry name" value="DUF4013"/>
    <property type="match status" value="1"/>
</dbReference>
<evidence type="ECO:0000313" key="2">
    <source>
        <dbReference type="EMBL" id="MFC7190490.1"/>
    </source>
</evidence>